<dbReference type="PANTHER" id="PTHR31680">
    <property type="entry name" value="LONGIFOLIA PROTEIN"/>
    <property type="match status" value="1"/>
</dbReference>
<protein>
    <recommendedName>
        <fullName evidence="6">DUF4378 domain-containing protein</fullName>
    </recommendedName>
</protein>
<sequence>MSKEKNPEKQMERKMGCMAGFLELFDLLPASRVVDTPLPMPVAVKNGGKLYRDSPRLSLDSRATMDAKGEFHPKEIRTNDGFQQRSPSVVARLMGLDPPPAEMKPELRRSASESRASTHLFHSRFLTQGGINMLSYKQPSRSHEESGQDPRDQSWTRKCLFDSGDIFPQRKQTVPVHGKIEKRLNIRGIFEASKDSETLKQILEGLQLKGLLHSSGPNQASRRIFVYDDSPIVLIRPSRLPAPTSTPLKVGNHARSCEHAEAKIPSQPETLERWNSKRTERVDGGIRRIRPRPVTDCGTSLTKTKHRENVTTPIVVDDENSSVSGSSSSITTPTDSERSKTAAYREVKNLLERCTAEMDEIDTQPSPVSVLDSSLYKDDSLIPSPVTTKRNLDFKDESFDLVEAIRSPLISPIRSKCGETSDDSDFLYISDILRASHCLSEESDVYLLVEKQQYLKGKDTSKVSRLQRKLIFDTATEILDRNRQLPPWKTASWDNRDIIKSSLNKVWSEFQRLREPASAHDMFGVICGVLKKDLSSGDTTTSWEDCPVEKSEAVLDMERMIFKDLIGETIQDLAALACTSSSISSQPRRKLVF</sequence>
<evidence type="ECO:0000259" key="2">
    <source>
        <dbReference type="Pfam" id="PF14309"/>
    </source>
</evidence>
<feature type="domain" description="DUF3741" evidence="3">
    <location>
        <begin position="83"/>
        <end position="97"/>
    </location>
</feature>
<dbReference type="Pfam" id="PF14309">
    <property type="entry name" value="DUF4378"/>
    <property type="match status" value="1"/>
</dbReference>
<evidence type="ECO:0000313" key="4">
    <source>
        <dbReference type="EMBL" id="KZV42233.1"/>
    </source>
</evidence>
<evidence type="ECO:0000256" key="1">
    <source>
        <dbReference type="SAM" id="MobiDB-lite"/>
    </source>
</evidence>
<name>A0A2Z7CCN2_9LAMI</name>
<dbReference type="GO" id="GO:0051513">
    <property type="term" value="P:regulation of monopolar cell growth"/>
    <property type="evidence" value="ECO:0007669"/>
    <property type="project" value="InterPro"/>
</dbReference>
<organism evidence="4 5">
    <name type="scientific">Dorcoceras hygrometricum</name>
    <dbReference type="NCBI Taxonomy" id="472368"/>
    <lineage>
        <taxon>Eukaryota</taxon>
        <taxon>Viridiplantae</taxon>
        <taxon>Streptophyta</taxon>
        <taxon>Embryophyta</taxon>
        <taxon>Tracheophyta</taxon>
        <taxon>Spermatophyta</taxon>
        <taxon>Magnoliopsida</taxon>
        <taxon>eudicotyledons</taxon>
        <taxon>Gunneridae</taxon>
        <taxon>Pentapetalae</taxon>
        <taxon>asterids</taxon>
        <taxon>lamiids</taxon>
        <taxon>Lamiales</taxon>
        <taxon>Gesneriaceae</taxon>
        <taxon>Didymocarpoideae</taxon>
        <taxon>Trichosporeae</taxon>
        <taxon>Loxocarpinae</taxon>
        <taxon>Dorcoceras</taxon>
    </lineage>
</organism>
<dbReference type="OrthoDB" id="1929599at2759"/>
<gene>
    <name evidence="4" type="ORF">F511_13332</name>
</gene>
<dbReference type="InterPro" id="IPR032795">
    <property type="entry name" value="DUF3741-assoc"/>
</dbReference>
<feature type="compositionally biased region" description="Low complexity" evidence="1">
    <location>
        <begin position="321"/>
        <end position="334"/>
    </location>
</feature>
<evidence type="ECO:0000259" key="3">
    <source>
        <dbReference type="Pfam" id="PF14383"/>
    </source>
</evidence>
<dbReference type="InterPro" id="IPR025486">
    <property type="entry name" value="DUF4378"/>
</dbReference>
<dbReference type="Pfam" id="PF14383">
    <property type="entry name" value="VARLMGL"/>
    <property type="match status" value="1"/>
</dbReference>
<dbReference type="PANTHER" id="PTHR31680:SF12">
    <property type="entry name" value="OS11G0587300 PROTEIN"/>
    <property type="match status" value="1"/>
</dbReference>
<dbReference type="InterPro" id="IPR033334">
    <property type="entry name" value="LNG1/2"/>
</dbReference>
<feature type="region of interest" description="Disordered" evidence="1">
    <location>
        <begin position="317"/>
        <end position="341"/>
    </location>
</feature>
<accession>A0A2Z7CCN2</accession>
<dbReference type="EMBL" id="KQ999284">
    <property type="protein sequence ID" value="KZV42233.1"/>
    <property type="molecule type" value="Genomic_DNA"/>
</dbReference>
<proteinExistence type="predicted"/>
<evidence type="ECO:0000313" key="5">
    <source>
        <dbReference type="Proteomes" id="UP000250235"/>
    </source>
</evidence>
<feature type="domain" description="DUF4378" evidence="2">
    <location>
        <begin position="425"/>
        <end position="568"/>
    </location>
</feature>
<dbReference type="Proteomes" id="UP000250235">
    <property type="component" value="Unassembled WGS sequence"/>
</dbReference>
<evidence type="ECO:0008006" key="6">
    <source>
        <dbReference type="Google" id="ProtNLM"/>
    </source>
</evidence>
<reference evidence="4 5" key="1">
    <citation type="journal article" date="2015" name="Proc. Natl. Acad. Sci. U.S.A.">
        <title>The resurrection genome of Boea hygrometrica: A blueprint for survival of dehydration.</title>
        <authorList>
            <person name="Xiao L."/>
            <person name="Yang G."/>
            <person name="Zhang L."/>
            <person name="Yang X."/>
            <person name="Zhao S."/>
            <person name="Ji Z."/>
            <person name="Zhou Q."/>
            <person name="Hu M."/>
            <person name="Wang Y."/>
            <person name="Chen M."/>
            <person name="Xu Y."/>
            <person name="Jin H."/>
            <person name="Xiao X."/>
            <person name="Hu G."/>
            <person name="Bao F."/>
            <person name="Hu Y."/>
            <person name="Wan P."/>
            <person name="Li L."/>
            <person name="Deng X."/>
            <person name="Kuang T."/>
            <person name="Xiang C."/>
            <person name="Zhu J.K."/>
            <person name="Oliver M.J."/>
            <person name="He Y."/>
        </authorList>
    </citation>
    <scope>NUCLEOTIDE SEQUENCE [LARGE SCALE GENOMIC DNA]</scope>
    <source>
        <strain evidence="5">cv. XS01</strain>
    </source>
</reference>
<dbReference type="AlphaFoldDB" id="A0A2Z7CCN2"/>
<keyword evidence="5" id="KW-1185">Reference proteome</keyword>